<protein>
    <submittedName>
        <fullName evidence="1">Uncharacterized protein</fullName>
    </submittedName>
</protein>
<reference evidence="1 2" key="2">
    <citation type="submission" date="2018-04" db="EMBL/GenBank/DDBJ databases">
        <title>OglaRS2 (Oryza glaberrima Reference Sequence Version 2).</title>
        <authorList>
            <person name="Zhang J."/>
            <person name="Kudrna D."/>
            <person name="Lee S."/>
            <person name="Talag J."/>
            <person name="Rajasekar S."/>
            <person name="Wing R.A."/>
        </authorList>
    </citation>
    <scope>NUCLEOTIDE SEQUENCE [LARGE SCALE GENOMIC DNA]</scope>
    <source>
        <strain evidence="1 2">cv. IRGC 96717</strain>
    </source>
</reference>
<dbReference type="AlphaFoldDB" id="I1PUK2"/>
<dbReference type="Proteomes" id="UP000007306">
    <property type="component" value="Chromosome 5"/>
</dbReference>
<name>I1PUK2_ORYGL</name>
<proteinExistence type="predicted"/>
<reference evidence="1" key="1">
    <citation type="submission" date="2015-06" db="UniProtKB">
        <authorList>
            <consortium name="EnsemblPlants"/>
        </authorList>
    </citation>
    <scope>IDENTIFICATION</scope>
</reference>
<sequence length="96" mass="10030">MTRRLGGNGGAGADATGAGLEARCKEVVAVQRELAAVFLWPKLVRRPAGGGTEESWASSRGGGKVQQHVWKSVGGGVPVQWGGGLMLSLLVRWFLS</sequence>
<dbReference type="EnsemblPlants" id="ORGLA05G0105000.1">
    <property type="protein sequence ID" value="ORGLA05G0105000.1"/>
    <property type="gene ID" value="ORGLA05G0105000"/>
</dbReference>
<dbReference type="OMA" id="AVFLWPK"/>
<keyword evidence="2" id="KW-1185">Reference proteome</keyword>
<dbReference type="HOGENOM" id="CLU_2363185_0_0_1"/>
<evidence type="ECO:0000313" key="1">
    <source>
        <dbReference type="EnsemblPlants" id="ORGLA05G0105000.1"/>
    </source>
</evidence>
<evidence type="ECO:0000313" key="2">
    <source>
        <dbReference type="Proteomes" id="UP000007306"/>
    </source>
</evidence>
<dbReference type="Gramene" id="ORGLA05G0105000.1">
    <property type="protein sequence ID" value="ORGLA05G0105000.1"/>
    <property type="gene ID" value="ORGLA05G0105000"/>
</dbReference>
<organism evidence="1 2">
    <name type="scientific">Oryza glaberrima</name>
    <name type="common">African rice</name>
    <dbReference type="NCBI Taxonomy" id="4538"/>
    <lineage>
        <taxon>Eukaryota</taxon>
        <taxon>Viridiplantae</taxon>
        <taxon>Streptophyta</taxon>
        <taxon>Embryophyta</taxon>
        <taxon>Tracheophyta</taxon>
        <taxon>Spermatophyta</taxon>
        <taxon>Magnoliopsida</taxon>
        <taxon>Liliopsida</taxon>
        <taxon>Poales</taxon>
        <taxon>Poaceae</taxon>
        <taxon>BOP clade</taxon>
        <taxon>Oryzoideae</taxon>
        <taxon>Oryzeae</taxon>
        <taxon>Oryzinae</taxon>
        <taxon>Oryza</taxon>
    </lineage>
</organism>
<accession>I1PUK2</accession>